<comment type="caution">
    <text evidence="1">The sequence shown here is derived from an EMBL/GenBank/DDBJ whole genome shotgun (WGS) entry which is preliminary data.</text>
</comment>
<protein>
    <submittedName>
        <fullName evidence="1">Uncharacterized protein</fullName>
    </submittedName>
</protein>
<evidence type="ECO:0000313" key="2">
    <source>
        <dbReference type="Proteomes" id="UP001232445"/>
    </source>
</evidence>
<accession>A0ABU0CTK9</accession>
<proteinExistence type="predicted"/>
<name>A0ABU0CTK9_9BACI</name>
<sequence>MKIVVTGATGHLIGKQTPLKETVKQALQH</sequence>
<reference evidence="1 2" key="1">
    <citation type="submission" date="2023-07" db="EMBL/GenBank/DDBJ databases">
        <title>Genomic Encyclopedia of Type Strains, Phase IV (KMG-IV): sequencing the most valuable type-strain genomes for metagenomic binning, comparative biology and taxonomic classification.</title>
        <authorList>
            <person name="Goeker M."/>
        </authorList>
    </citation>
    <scope>NUCLEOTIDE SEQUENCE [LARGE SCALE GENOMIC DNA]</scope>
    <source>
        <strain evidence="1 2">DSM 17740</strain>
    </source>
</reference>
<organism evidence="1 2">
    <name type="scientific">Caldalkalibacillus uzonensis</name>
    <dbReference type="NCBI Taxonomy" id="353224"/>
    <lineage>
        <taxon>Bacteria</taxon>
        <taxon>Bacillati</taxon>
        <taxon>Bacillota</taxon>
        <taxon>Bacilli</taxon>
        <taxon>Bacillales</taxon>
        <taxon>Bacillaceae</taxon>
        <taxon>Caldalkalibacillus</taxon>
    </lineage>
</organism>
<gene>
    <name evidence="1" type="ORF">J2S00_002553</name>
</gene>
<keyword evidence="2" id="KW-1185">Reference proteome</keyword>
<dbReference type="EMBL" id="JAUSUQ010000009">
    <property type="protein sequence ID" value="MDQ0339760.1"/>
    <property type="molecule type" value="Genomic_DNA"/>
</dbReference>
<evidence type="ECO:0000313" key="1">
    <source>
        <dbReference type="EMBL" id="MDQ0339760.1"/>
    </source>
</evidence>
<dbReference type="Proteomes" id="UP001232445">
    <property type="component" value="Unassembled WGS sequence"/>
</dbReference>